<keyword evidence="3" id="KW-1185">Reference proteome</keyword>
<dbReference type="Proteomes" id="UP001519887">
    <property type="component" value="Unassembled WGS sequence"/>
</dbReference>
<organism evidence="2 3">
    <name type="scientific">Paenibacillus sepulcri</name>
    <dbReference type="NCBI Taxonomy" id="359917"/>
    <lineage>
        <taxon>Bacteria</taxon>
        <taxon>Bacillati</taxon>
        <taxon>Bacillota</taxon>
        <taxon>Bacilli</taxon>
        <taxon>Bacillales</taxon>
        <taxon>Paenibacillaceae</taxon>
        <taxon>Paenibacillus</taxon>
    </lineage>
</organism>
<name>A0ABS7CCA8_9BACL</name>
<evidence type="ECO:0008006" key="4">
    <source>
        <dbReference type="Google" id="ProtNLM"/>
    </source>
</evidence>
<accession>A0ABS7CCA8</accession>
<gene>
    <name evidence="2" type="ORF">K0U00_31240</name>
</gene>
<reference evidence="2 3" key="1">
    <citation type="submission" date="2021-07" db="EMBL/GenBank/DDBJ databases">
        <title>Paenibacillus radiodurans sp. nov., isolated from the southeastern edge of Tengger Desert.</title>
        <authorList>
            <person name="Zhang G."/>
        </authorList>
    </citation>
    <scope>NUCLEOTIDE SEQUENCE [LARGE SCALE GENOMIC DNA]</scope>
    <source>
        <strain evidence="2 3">CCM 7311</strain>
    </source>
</reference>
<evidence type="ECO:0000313" key="3">
    <source>
        <dbReference type="Proteomes" id="UP001519887"/>
    </source>
</evidence>
<dbReference type="PANTHER" id="PTHR43520:SF8">
    <property type="entry name" value="P-TYPE CU(+) TRANSPORTER"/>
    <property type="match status" value="1"/>
</dbReference>
<keyword evidence="1" id="KW-1278">Translocase</keyword>
<comment type="caution">
    <text evidence="2">The sequence shown here is derived from an EMBL/GenBank/DDBJ whole genome shotgun (WGS) entry which is preliminary data.</text>
</comment>
<dbReference type="EMBL" id="JAHZIK010001230">
    <property type="protein sequence ID" value="MBW7458526.1"/>
    <property type="molecule type" value="Genomic_DNA"/>
</dbReference>
<evidence type="ECO:0000313" key="2">
    <source>
        <dbReference type="EMBL" id="MBW7458526.1"/>
    </source>
</evidence>
<proteinExistence type="predicted"/>
<feature type="non-terminal residue" evidence="2">
    <location>
        <position position="1"/>
    </location>
</feature>
<evidence type="ECO:0000256" key="1">
    <source>
        <dbReference type="ARBA" id="ARBA00022967"/>
    </source>
</evidence>
<dbReference type="PANTHER" id="PTHR43520">
    <property type="entry name" value="ATP7, ISOFORM B"/>
    <property type="match status" value="1"/>
</dbReference>
<sequence length="67" mass="7271">QNLGFAFVYNMVVIPFAAFGGLEPWMAGTAMALSSVSVVGNALRLNWQMKRALGKSSDARRVDQQPV</sequence>
<protein>
    <recommendedName>
        <fullName evidence="4">Heavy metal translocating P-type ATPase</fullName>
    </recommendedName>
</protein>